<keyword evidence="3" id="KW-1185">Reference proteome</keyword>
<dbReference type="Proteomes" id="UP001156881">
    <property type="component" value="Unassembled WGS sequence"/>
</dbReference>
<dbReference type="EMBL" id="BSPG01000016">
    <property type="protein sequence ID" value="GLS44952.1"/>
    <property type="molecule type" value="Genomic_DNA"/>
</dbReference>
<feature type="region of interest" description="Disordered" evidence="1">
    <location>
        <begin position="88"/>
        <end position="110"/>
    </location>
</feature>
<protein>
    <recommendedName>
        <fullName evidence="4">Response regulatory domain-containing protein</fullName>
    </recommendedName>
</protein>
<evidence type="ECO:0008006" key="4">
    <source>
        <dbReference type="Google" id="ProtNLM"/>
    </source>
</evidence>
<gene>
    <name evidence="2" type="ORF">GCM10007884_29410</name>
</gene>
<accession>A0ABQ6D3M3</accession>
<reference evidence="3" key="1">
    <citation type="journal article" date="2019" name="Int. J. Syst. Evol. Microbiol.">
        <title>The Global Catalogue of Microorganisms (GCM) 10K type strain sequencing project: providing services to taxonomists for standard genome sequencing and annotation.</title>
        <authorList>
            <consortium name="The Broad Institute Genomics Platform"/>
            <consortium name="The Broad Institute Genome Sequencing Center for Infectious Disease"/>
            <person name="Wu L."/>
            <person name="Ma J."/>
        </authorList>
    </citation>
    <scope>NUCLEOTIDE SEQUENCE [LARGE SCALE GENOMIC DNA]</scope>
    <source>
        <strain evidence="3">NBRC 107710</strain>
    </source>
</reference>
<evidence type="ECO:0000313" key="2">
    <source>
        <dbReference type="EMBL" id="GLS44952.1"/>
    </source>
</evidence>
<proteinExistence type="predicted"/>
<organism evidence="2 3">
    <name type="scientific">Methylobacterium brachythecii</name>
    <dbReference type="NCBI Taxonomy" id="1176177"/>
    <lineage>
        <taxon>Bacteria</taxon>
        <taxon>Pseudomonadati</taxon>
        <taxon>Pseudomonadota</taxon>
        <taxon>Alphaproteobacteria</taxon>
        <taxon>Hyphomicrobiales</taxon>
        <taxon>Methylobacteriaceae</taxon>
        <taxon>Methylobacterium</taxon>
    </lineage>
</organism>
<sequence length="110" mass="12005">MNEHVGVSIMDLEIPDFRNARQIALVDDEPALPRGMPTICADTGVDLGGRDFQHGSSLDRDPHPAHRELIVRSDPAGDGVSIVDVQRKLHSGKGLQQRAKARPRQAPPTE</sequence>
<name>A0ABQ6D3M3_9HYPH</name>
<comment type="caution">
    <text evidence="2">The sequence shown here is derived from an EMBL/GenBank/DDBJ whole genome shotgun (WGS) entry which is preliminary data.</text>
</comment>
<evidence type="ECO:0000313" key="3">
    <source>
        <dbReference type="Proteomes" id="UP001156881"/>
    </source>
</evidence>
<evidence type="ECO:0000256" key="1">
    <source>
        <dbReference type="SAM" id="MobiDB-lite"/>
    </source>
</evidence>